<keyword evidence="3" id="KW-1185">Reference proteome</keyword>
<feature type="transmembrane region" description="Helical" evidence="1">
    <location>
        <begin position="137"/>
        <end position="157"/>
    </location>
</feature>
<dbReference type="EMBL" id="JAVJIU010000001">
    <property type="protein sequence ID" value="MDR5589621.1"/>
    <property type="molecule type" value="Genomic_DNA"/>
</dbReference>
<feature type="transmembrane region" description="Helical" evidence="1">
    <location>
        <begin position="198"/>
        <end position="216"/>
    </location>
</feature>
<gene>
    <name evidence="2" type="ORF">RE431_03160</name>
</gene>
<feature type="transmembrane region" description="Helical" evidence="1">
    <location>
        <begin position="103"/>
        <end position="125"/>
    </location>
</feature>
<dbReference type="RefSeq" id="WP_309560500.1">
    <property type="nucleotide sequence ID" value="NZ_JAVJIU010000001.1"/>
</dbReference>
<feature type="transmembrane region" description="Helical" evidence="1">
    <location>
        <begin position="29"/>
        <end position="46"/>
    </location>
</feature>
<name>A0ABU1EMK5_9FLAO</name>
<comment type="caution">
    <text evidence="2">The sequence shown here is derived from an EMBL/GenBank/DDBJ whole genome shotgun (WGS) entry which is preliminary data.</text>
</comment>
<keyword evidence="1" id="KW-1133">Transmembrane helix</keyword>
<sequence length="228" mass="26027">MKIWLALITGILIAVNLLAIYYLDPFIDRWFRFLTTAIFLLIFLFKSVKSYQLLAVFALLVICDGLLVFYEMPVVKYFVYIVRILAYLNLILLLMPKLSKLKFNLITIVIACFIVAIDLYVLHVMAETLPGSHQNTLFISLFYLLGILSLALAAASLSYLNRYADGKGFYLVIVSLGFVLSDIFYYNAHYLQFTEFFYLDRLANIIGVAFLLAFAINSKNSKKSAVIN</sequence>
<evidence type="ECO:0008006" key="4">
    <source>
        <dbReference type="Google" id="ProtNLM"/>
    </source>
</evidence>
<evidence type="ECO:0000256" key="1">
    <source>
        <dbReference type="SAM" id="Phobius"/>
    </source>
</evidence>
<feature type="transmembrane region" description="Helical" evidence="1">
    <location>
        <begin position="77"/>
        <end position="96"/>
    </location>
</feature>
<reference evidence="3" key="1">
    <citation type="submission" date="2023-07" db="EMBL/GenBank/DDBJ databases">
        <title>Christiangramia sp. SM2212., a novel bacterium of the family Flavobacteriaceae isolated from the sea sediment.</title>
        <authorList>
            <person name="Wang J."/>
            <person name="Zhang X."/>
        </authorList>
    </citation>
    <scope>NUCLEOTIDE SEQUENCE [LARGE SCALE GENOMIC DNA]</scope>
    <source>
        <strain evidence="3">SM2212</strain>
    </source>
</reference>
<organism evidence="2 3">
    <name type="scientific">Christiangramia sediminicola</name>
    <dbReference type="NCBI Taxonomy" id="3073267"/>
    <lineage>
        <taxon>Bacteria</taxon>
        <taxon>Pseudomonadati</taxon>
        <taxon>Bacteroidota</taxon>
        <taxon>Flavobacteriia</taxon>
        <taxon>Flavobacteriales</taxon>
        <taxon>Flavobacteriaceae</taxon>
        <taxon>Christiangramia</taxon>
    </lineage>
</organism>
<feature type="transmembrane region" description="Helical" evidence="1">
    <location>
        <begin position="169"/>
        <end position="186"/>
    </location>
</feature>
<proteinExistence type="predicted"/>
<feature type="transmembrane region" description="Helical" evidence="1">
    <location>
        <begin position="53"/>
        <end position="71"/>
    </location>
</feature>
<evidence type="ECO:0000313" key="3">
    <source>
        <dbReference type="Proteomes" id="UP001257234"/>
    </source>
</evidence>
<protein>
    <recommendedName>
        <fullName evidence="4">YhhN-like protein</fullName>
    </recommendedName>
</protein>
<accession>A0ABU1EMK5</accession>
<evidence type="ECO:0000313" key="2">
    <source>
        <dbReference type="EMBL" id="MDR5589621.1"/>
    </source>
</evidence>
<keyword evidence="1" id="KW-0472">Membrane</keyword>
<keyword evidence="1" id="KW-0812">Transmembrane</keyword>
<dbReference type="Proteomes" id="UP001257234">
    <property type="component" value="Unassembled WGS sequence"/>
</dbReference>